<name>A0AAV7HMH6_COTGL</name>
<protein>
    <submittedName>
        <fullName evidence="1">Uncharacterized protein</fullName>
    </submittedName>
</protein>
<dbReference type="AlphaFoldDB" id="A0AAV7HMH6"/>
<organism evidence="1 2">
    <name type="scientific">Cotesia glomerata</name>
    <name type="common">Lepidopteran parasitic wasp</name>
    <name type="synonym">Apanteles glomeratus</name>
    <dbReference type="NCBI Taxonomy" id="32391"/>
    <lineage>
        <taxon>Eukaryota</taxon>
        <taxon>Metazoa</taxon>
        <taxon>Ecdysozoa</taxon>
        <taxon>Arthropoda</taxon>
        <taxon>Hexapoda</taxon>
        <taxon>Insecta</taxon>
        <taxon>Pterygota</taxon>
        <taxon>Neoptera</taxon>
        <taxon>Endopterygota</taxon>
        <taxon>Hymenoptera</taxon>
        <taxon>Apocrita</taxon>
        <taxon>Ichneumonoidea</taxon>
        <taxon>Braconidae</taxon>
        <taxon>Microgastrinae</taxon>
        <taxon>Cotesia</taxon>
    </lineage>
</organism>
<gene>
    <name evidence="1" type="ORF">KQX54_020999</name>
</gene>
<accession>A0AAV7HMH6</accession>
<reference evidence="1 2" key="1">
    <citation type="journal article" date="2021" name="J. Hered.">
        <title>A chromosome-level genome assembly of the parasitoid wasp, Cotesia glomerata (Hymenoptera: Braconidae).</title>
        <authorList>
            <person name="Pinto B.J."/>
            <person name="Weis J.J."/>
            <person name="Gamble T."/>
            <person name="Ode P.J."/>
            <person name="Paul R."/>
            <person name="Zaspel J.M."/>
        </authorList>
    </citation>
    <scope>NUCLEOTIDE SEQUENCE [LARGE SCALE GENOMIC DNA]</scope>
    <source>
        <strain evidence="1">CgM1</strain>
    </source>
</reference>
<keyword evidence="2" id="KW-1185">Reference proteome</keyword>
<evidence type="ECO:0000313" key="2">
    <source>
        <dbReference type="Proteomes" id="UP000826195"/>
    </source>
</evidence>
<dbReference type="EMBL" id="JAHXZJ010002609">
    <property type="protein sequence ID" value="KAH0541081.1"/>
    <property type="molecule type" value="Genomic_DNA"/>
</dbReference>
<proteinExistence type="predicted"/>
<comment type="caution">
    <text evidence="1">The sequence shown here is derived from an EMBL/GenBank/DDBJ whole genome shotgun (WGS) entry which is preliminary data.</text>
</comment>
<sequence>MPLTIGGQSTMQIQYGFYAILRFPSAKASELAFCRRRIDFRMESRKDNTKKERGVEGDEKGIFMKPAMGLYITKSNGAEMRNVAAVVESNVSGEGTRKSGRKKKQ</sequence>
<evidence type="ECO:0000313" key="1">
    <source>
        <dbReference type="EMBL" id="KAH0541081.1"/>
    </source>
</evidence>
<dbReference type="Proteomes" id="UP000826195">
    <property type="component" value="Unassembled WGS sequence"/>
</dbReference>